<evidence type="ECO:0000256" key="6">
    <source>
        <dbReference type="ARBA" id="ARBA00023002"/>
    </source>
</evidence>
<evidence type="ECO:0000259" key="10">
    <source>
        <dbReference type="PROSITE" id="PS51384"/>
    </source>
</evidence>
<evidence type="ECO:0000256" key="3">
    <source>
        <dbReference type="ARBA" id="ARBA00022714"/>
    </source>
</evidence>
<dbReference type="SUPFAM" id="SSF54292">
    <property type="entry name" value="2Fe-2S ferredoxin-like"/>
    <property type="match status" value="1"/>
</dbReference>
<protein>
    <submittedName>
        <fullName evidence="11">2Fe-2S iron-sulfur cluster-binding protein</fullName>
    </submittedName>
</protein>
<dbReference type="EMBL" id="JBIASD010000035">
    <property type="protein sequence ID" value="MFF3670749.1"/>
    <property type="molecule type" value="Genomic_DNA"/>
</dbReference>
<dbReference type="InterPro" id="IPR039261">
    <property type="entry name" value="FNR_nucleotide-bd"/>
</dbReference>
<dbReference type="Gene3D" id="2.40.30.10">
    <property type="entry name" value="Translation factors"/>
    <property type="match status" value="1"/>
</dbReference>
<feature type="domain" description="2Fe-2S ferredoxin-type" evidence="9">
    <location>
        <begin position="259"/>
        <end position="348"/>
    </location>
</feature>
<dbReference type="InterPro" id="IPR001041">
    <property type="entry name" value="2Fe-2S_ferredoxin-type"/>
</dbReference>
<dbReference type="SUPFAM" id="SSF63380">
    <property type="entry name" value="Riboflavin synthase domain-like"/>
    <property type="match status" value="1"/>
</dbReference>
<dbReference type="CDD" id="cd06214">
    <property type="entry name" value="PA_degradation_oxidoreductase_like"/>
    <property type="match status" value="1"/>
</dbReference>
<comment type="caution">
    <text evidence="11">The sequence shown here is derived from an EMBL/GenBank/DDBJ whole genome shotgun (WGS) entry which is preliminary data.</text>
</comment>
<comment type="cofactor">
    <cofactor evidence="1">
        <name>FAD</name>
        <dbReference type="ChEBI" id="CHEBI:57692"/>
    </cofactor>
</comment>
<dbReference type="PROSITE" id="PS51085">
    <property type="entry name" value="2FE2S_FER_2"/>
    <property type="match status" value="1"/>
</dbReference>
<evidence type="ECO:0000313" key="12">
    <source>
        <dbReference type="Proteomes" id="UP001602013"/>
    </source>
</evidence>
<dbReference type="Gene3D" id="3.40.50.80">
    <property type="entry name" value="Nucleotide-binding domain of ferredoxin-NADP reductase (FNR) module"/>
    <property type="match status" value="1"/>
</dbReference>
<dbReference type="PROSITE" id="PS51384">
    <property type="entry name" value="FAD_FR"/>
    <property type="match status" value="1"/>
</dbReference>
<dbReference type="InterPro" id="IPR001433">
    <property type="entry name" value="OxRdtase_FAD/NAD-bd"/>
</dbReference>
<reference evidence="11 12" key="1">
    <citation type="submission" date="2024-10" db="EMBL/GenBank/DDBJ databases">
        <title>The Natural Products Discovery Center: Release of the First 8490 Sequenced Strains for Exploring Actinobacteria Biosynthetic Diversity.</title>
        <authorList>
            <person name="Kalkreuter E."/>
            <person name="Kautsar S.A."/>
            <person name="Yang D."/>
            <person name="Bader C.D."/>
            <person name="Teijaro C.N."/>
            <person name="Fluegel L."/>
            <person name="Davis C.M."/>
            <person name="Simpson J.R."/>
            <person name="Lauterbach L."/>
            <person name="Steele A.D."/>
            <person name="Gui C."/>
            <person name="Meng S."/>
            <person name="Li G."/>
            <person name="Viehrig K."/>
            <person name="Ye F."/>
            <person name="Su P."/>
            <person name="Kiefer A.F."/>
            <person name="Nichols A."/>
            <person name="Cepeda A.J."/>
            <person name="Yan W."/>
            <person name="Fan B."/>
            <person name="Jiang Y."/>
            <person name="Adhikari A."/>
            <person name="Zheng C.-J."/>
            <person name="Schuster L."/>
            <person name="Cowan T.M."/>
            <person name="Smanski M.J."/>
            <person name="Chevrette M.G."/>
            <person name="De Carvalho L.P.S."/>
            <person name="Shen B."/>
        </authorList>
    </citation>
    <scope>NUCLEOTIDE SEQUENCE [LARGE SCALE GENOMIC DNA]</scope>
    <source>
        <strain evidence="11 12">NPDC002173</strain>
    </source>
</reference>
<dbReference type="PROSITE" id="PS00197">
    <property type="entry name" value="2FE2S_FER_1"/>
    <property type="match status" value="1"/>
</dbReference>
<evidence type="ECO:0000256" key="8">
    <source>
        <dbReference type="ARBA" id="ARBA00023014"/>
    </source>
</evidence>
<evidence type="ECO:0000256" key="2">
    <source>
        <dbReference type="ARBA" id="ARBA00022630"/>
    </source>
</evidence>
<gene>
    <name evidence="11" type="ORF">ACFYXI_34695</name>
</gene>
<dbReference type="RefSeq" id="WP_387416959.1">
    <property type="nucleotide sequence ID" value="NZ_JBIASD010000035.1"/>
</dbReference>
<accession>A0ABW6T0F1</accession>
<dbReference type="Pfam" id="PF00970">
    <property type="entry name" value="FAD_binding_6"/>
    <property type="match status" value="1"/>
</dbReference>
<name>A0ABW6T0F1_9ACTN</name>
<keyword evidence="12" id="KW-1185">Reference proteome</keyword>
<evidence type="ECO:0000313" key="11">
    <source>
        <dbReference type="EMBL" id="MFF3670749.1"/>
    </source>
</evidence>
<dbReference type="InterPro" id="IPR050415">
    <property type="entry name" value="MRET"/>
</dbReference>
<dbReference type="InterPro" id="IPR017927">
    <property type="entry name" value="FAD-bd_FR_type"/>
</dbReference>
<dbReference type="SUPFAM" id="SSF52343">
    <property type="entry name" value="Ferredoxin reductase-like, C-terminal NADP-linked domain"/>
    <property type="match status" value="1"/>
</dbReference>
<keyword evidence="4" id="KW-0479">Metal-binding</keyword>
<keyword evidence="6" id="KW-0560">Oxidoreductase</keyword>
<dbReference type="Pfam" id="PF00111">
    <property type="entry name" value="Fer2"/>
    <property type="match status" value="1"/>
</dbReference>
<proteinExistence type="predicted"/>
<dbReference type="PRINTS" id="PR00371">
    <property type="entry name" value="FPNCR"/>
</dbReference>
<dbReference type="InterPro" id="IPR017938">
    <property type="entry name" value="Riboflavin_synthase-like_b-brl"/>
</dbReference>
<keyword evidence="3" id="KW-0001">2Fe-2S</keyword>
<keyword evidence="8" id="KW-0411">Iron-sulfur</keyword>
<sequence>MTQSGPLRVRVVEVIRETADAHSLVLEPDEDGRGRFAYRPGQFLTVRVPADGEGTGEGAVARCYSLCSSPVRGEKLKVTVKRVRDGYASNWICDNVAEGDTLDVLRPSGTFTPDSLDQDFLLFAGGSGVTPVMSILKSCLYGGTGAVTLIYANRDEHSVIFRDELITLCAEYGDRLTVVHWLESVQGLPTAAGIAALARPYTDRQAFVCGPEAFMDLAVAVLARLGVPERRVHVERFTSLAGDPFADPGVVIDDEGPVSEVEVELDGETRTVTWPRGNKLLDVLLDAGLDAPFSCREGSCSACACVLLEGEVTLEHNTVLDRQDLADGLILACQAIPVSERLRVTFDA</sequence>
<keyword evidence="5" id="KW-0274">FAD</keyword>
<dbReference type="InterPro" id="IPR036010">
    <property type="entry name" value="2Fe-2S_ferredoxin-like_sf"/>
</dbReference>
<dbReference type="Gene3D" id="3.10.20.30">
    <property type="match status" value="1"/>
</dbReference>
<evidence type="ECO:0000259" key="9">
    <source>
        <dbReference type="PROSITE" id="PS51085"/>
    </source>
</evidence>
<dbReference type="Proteomes" id="UP001602013">
    <property type="component" value="Unassembled WGS sequence"/>
</dbReference>
<keyword evidence="7" id="KW-0408">Iron</keyword>
<dbReference type="PANTHER" id="PTHR47354:SF8">
    <property type="entry name" value="1,2-PHENYLACETYL-COA EPOXIDASE, SUBUNIT E"/>
    <property type="match status" value="1"/>
</dbReference>
<dbReference type="InterPro" id="IPR008333">
    <property type="entry name" value="Cbr1-like_FAD-bd_dom"/>
</dbReference>
<keyword evidence="2" id="KW-0285">Flavoprotein</keyword>
<dbReference type="CDD" id="cd00207">
    <property type="entry name" value="fer2"/>
    <property type="match status" value="1"/>
</dbReference>
<organism evidence="11 12">
    <name type="scientific">Microtetraspora malaysiensis</name>
    <dbReference type="NCBI Taxonomy" id="161358"/>
    <lineage>
        <taxon>Bacteria</taxon>
        <taxon>Bacillati</taxon>
        <taxon>Actinomycetota</taxon>
        <taxon>Actinomycetes</taxon>
        <taxon>Streptosporangiales</taxon>
        <taxon>Streptosporangiaceae</taxon>
        <taxon>Microtetraspora</taxon>
    </lineage>
</organism>
<dbReference type="InterPro" id="IPR001709">
    <property type="entry name" value="Flavoprot_Pyr_Nucl_cyt_Rdtase"/>
</dbReference>
<evidence type="ECO:0000256" key="1">
    <source>
        <dbReference type="ARBA" id="ARBA00001974"/>
    </source>
</evidence>
<evidence type="ECO:0000256" key="5">
    <source>
        <dbReference type="ARBA" id="ARBA00022827"/>
    </source>
</evidence>
<dbReference type="InterPro" id="IPR006058">
    <property type="entry name" value="2Fe2S_fd_BS"/>
</dbReference>
<dbReference type="Pfam" id="PF00175">
    <property type="entry name" value="NAD_binding_1"/>
    <property type="match status" value="1"/>
</dbReference>
<dbReference type="InterPro" id="IPR012675">
    <property type="entry name" value="Beta-grasp_dom_sf"/>
</dbReference>
<evidence type="ECO:0000256" key="7">
    <source>
        <dbReference type="ARBA" id="ARBA00023004"/>
    </source>
</evidence>
<dbReference type="PANTHER" id="PTHR47354">
    <property type="entry name" value="NADH OXIDOREDUCTASE HCR"/>
    <property type="match status" value="1"/>
</dbReference>
<dbReference type="PRINTS" id="PR00409">
    <property type="entry name" value="PHDIOXRDTASE"/>
</dbReference>
<evidence type="ECO:0000256" key="4">
    <source>
        <dbReference type="ARBA" id="ARBA00022723"/>
    </source>
</evidence>
<feature type="domain" description="FAD-binding FR-type" evidence="10">
    <location>
        <begin position="4"/>
        <end position="114"/>
    </location>
</feature>